<dbReference type="PANTHER" id="PTHR36985:SF1">
    <property type="entry name" value="TRANSLOCATION AND ASSEMBLY MODULE SUBUNIT TAMB"/>
    <property type="match status" value="1"/>
</dbReference>
<protein>
    <submittedName>
        <fullName evidence="6">Translocation/assembly module TamB domain-containing protein</fullName>
    </submittedName>
</protein>
<reference evidence="6 7" key="1">
    <citation type="submission" date="2023-07" db="EMBL/GenBank/DDBJ databases">
        <title>The novel representative of Negativicutes class, Anaeroselena agilis gen. nov. sp. nov.</title>
        <authorList>
            <person name="Prokofeva M.I."/>
            <person name="Elcheninov A.G."/>
            <person name="Klyukina A."/>
            <person name="Kublanov I.V."/>
            <person name="Frolov E.N."/>
            <person name="Podosokorskaya O.A."/>
        </authorList>
    </citation>
    <scope>NUCLEOTIDE SEQUENCE [LARGE SCALE GENOMIC DNA]</scope>
    <source>
        <strain evidence="6 7">4137-cl</strain>
    </source>
</reference>
<keyword evidence="3" id="KW-1133">Transmembrane helix</keyword>
<evidence type="ECO:0000256" key="3">
    <source>
        <dbReference type="ARBA" id="ARBA00022989"/>
    </source>
</evidence>
<dbReference type="Pfam" id="PF04357">
    <property type="entry name" value="TamB"/>
    <property type="match status" value="1"/>
</dbReference>
<proteinExistence type="predicted"/>
<dbReference type="PANTHER" id="PTHR36985">
    <property type="entry name" value="TRANSLOCATION AND ASSEMBLY MODULE SUBUNIT TAMB"/>
    <property type="match status" value="1"/>
</dbReference>
<evidence type="ECO:0000313" key="6">
    <source>
        <dbReference type="EMBL" id="MDT8903780.1"/>
    </source>
</evidence>
<name>A0ABU3P426_9FIRM</name>
<comment type="subcellular location">
    <subcellularLocation>
        <location evidence="1">Membrane</location>
        <topology evidence="1">Single-pass membrane protein</topology>
    </subcellularLocation>
</comment>
<evidence type="ECO:0000313" key="7">
    <source>
        <dbReference type="Proteomes" id="UP001254848"/>
    </source>
</evidence>
<keyword evidence="7" id="KW-1185">Reference proteome</keyword>
<gene>
    <name evidence="6" type="ORF">Q4T40_21330</name>
</gene>
<keyword evidence="2" id="KW-0812">Transmembrane</keyword>
<dbReference type="InterPro" id="IPR007452">
    <property type="entry name" value="TamB_C"/>
</dbReference>
<feature type="domain" description="Translocation and assembly module TamB C-terminal" evidence="5">
    <location>
        <begin position="1125"/>
        <end position="1476"/>
    </location>
</feature>
<evidence type="ECO:0000256" key="2">
    <source>
        <dbReference type="ARBA" id="ARBA00022692"/>
    </source>
</evidence>
<dbReference type="RefSeq" id="WP_413782224.1">
    <property type="nucleotide sequence ID" value="NZ_JAUOZS010000001.1"/>
</dbReference>
<dbReference type="Proteomes" id="UP001254848">
    <property type="component" value="Unassembled WGS sequence"/>
</dbReference>
<accession>A0ABU3P426</accession>
<evidence type="ECO:0000256" key="1">
    <source>
        <dbReference type="ARBA" id="ARBA00004167"/>
    </source>
</evidence>
<evidence type="ECO:0000256" key="4">
    <source>
        <dbReference type="ARBA" id="ARBA00023136"/>
    </source>
</evidence>
<organism evidence="6 7">
    <name type="scientific">Anaeroselena agilis</name>
    <dbReference type="NCBI Taxonomy" id="3063788"/>
    <lineage>
        <taxon>Bacteria</taxon>
        <taxon>Bacillati</taxon>
        <taxon>Bacillota</taxon>
        <taxon>Negativicutes</taxon>
        <taxon>Acetonemataceae</taxon>
        <taxon>Anaeroselena</taxon>
    </lineage>
</organism>
<keyword evidence="4" id="KW-0472">Membrane</keyword>
<dbReference type="EMBL" id="JAUOZS010000001">
    <property type="protein sequence ID" value="MDT8903780.1"/>
    <property type="molecule type" value="Genomic_DNA"/>
</dbReference>
<evidence type="ECO:0000259" key="5">
    <source>
        <dbReference type="Pfam" id="PF04357"/>
    </source>
</evidence>
<sequence>MRQKAIVLALVALVVASVAGAFIMNKSQTVMAGMSDRLETELTKALGVPVSVKSLEISWLNKVLLKDVAIRDDRGQLIAAAEKVTVVFNPLTMLRGTDTIEAVGELLLDDPQIFLERRADGKWNIDDLLDKTRSGDSAFNGKVTIRKGTVTVNVPDGRWRLGDIDAAFDFADKPDVALQLAANYNGAPLEVAGRVSRDGSSMLALGATNLDIGGLEALVPADLAVKPAGGRIAQAQVIVRRDKGEITYAGEAKLDGVNVDVGGVTVSSARGSVAFSDKQVFLFPIAARVYGQDIELRGKIATDAAEPVLSLTASAKSFDPAALGRDIPFKGPLSFTAVIGGSPTRPVVSGEVRLDKGETNGWAIGNAAAKFALVESVLTVKQLDADMFGGRISGAGTILLDKQDYNLAVSGRKLDLAALPSLGVDISGRVDIDLRLEGTGNLASAKVDGSVRAADGCIDGIPFATLSAGLYKAGAVLTIDYITVGFSGSGVMTVKGSATDGRLALNFFGQGVPLSLLADKAGGIDLSGAADVEGRVEGTTASPKATARFTAYNGRALYQPYTLAKGGLTVTRDTLTLEEVETLSTVTRQVVNGSVGLNSPRDNLTFKEVETLSDVTRHLVNGTIGLTGERELNITVATRQARAENLVNLILPGEKLTGNVDNELTITGPLASFTAEGHIKLTEGSFRGQLIARAEGHYRRRAGVTELRDFIVNSLGAEVRFAGTIAADNSLSLDVAAKDIDLAAVHVKFPYPVAGRAHFSGRLTGTPSAPVFSGGITAASLKLNGQELTDITGELSVDSDQLAVPRFGFSLGEGKFTFSGGIGFAAENIYGDLSASNGSVAALLAIFNIPAKDIDGQLDGHVSLGGTVNRPDMWLTGTLTKGKIKNYPLDNIEADIALHNNVVTVNRFYAKQGDGVLAARGTAALGGPLDLEIGGRSLDAGLLTAWLDSTVDTRGKLTFTAQVTGTSYSPHAAVSLEINGGGVANATFDAMYGLFILDKGSIHVNQLMFTKGPYRASAYGTIPLAALNPKGRAQATIADQMDLKVRLEQANLSILPLLSKEVAWATGETKGEVTVGGTLAQPLLNGSIVVNDGAVKLKSLADPIQKVGVDIQFEGDKINIITFDGSMGKGTYRLTGSAAISGLSLADYRLLLVLDKLDINHKYYKGPLEGTLTLNSSGGKPVLGGQLLFENTTINVPVVPEFSPSGLDVGLDLEIVAAKKVRLYNSYFYDLQVEGRAKFAGSTSSPAASGHFDAVRGTVSYLHTQFRVDSARADFIQFRSLLPVIKLSAETRLEYTRVKLTVSGPLDAMQIRLSSEPAMSQQQILSLLTLRNRYADRQSTAGGNRDSGLGREELMSLLDAGLHVAFVAEAESAFRNSFGLDDFRLVRSTLTTETTTTTSGKTSGTASGSASTASAVADREVYNIEIGKYVTDRLYISYTLGIDHKETSAFLRYDLNRRFSVTGAIDQYHRRQLGVEARFTF</sequence>
<comment type="caution">
    <text evidence="6">The sequence shown here is derived from an EMBL/GenBank/DDBJ whole genome shotgun (WGS) entry which is preliminary data.</text>
</comment>